<dbReference type="Gene3D" id="4.10.400.10">
    <property type="entry name" value="Low-density Lipoprotein Receptor"/>
    <property type="match status" value="1"/>
</dbReference>
<dbReference type="InterPro" id="IPR044865">
    <property type="entry name" value="MRH_dom"/>
</dbReference>
<feature type="chain" id="PRO_5042036022" description="Glucosidase 2 subunit beta" evidence="6">
    <location>
        <begin position="21"/>
        <end position="405"/>
    </location>
</feature>
<dbReference type="InterPro" id="IPR039794">
    <property type="entry name" value="Gtb1-like"/>
</dbReference>
<keyword evidence="9" id="KW-1185">Reference proteome</keyword>
<keyword evidence="4" id="KW-1015">Disulfide bond</keyword>
<evidence type="ECO:0000256" key="1">
    <source>
        <dbReference type="ARBA" id="ARBA00022387"/>
    </source>
</evidence>
<evidence type="ECO:0000256" key="4">
    <source>
        <dbReference type="ARBA" id="ARBA00023157"/>
    </source>
</evidence>
<reference evidence="8" key="1">
    <citation type="submission" date="2020-05" db="EMBL/GenBank/DDBJ databases">
        <title>Phylogenomic resolution of chytrid fungi.</title>
        <authorList>
            <person name="Stajich J.E."/>
            <person name="Amses K."/>
            <person name="Simmons R."/>
            <person name="Seto K."/>
            <person name="Myers J."/>
            <person name="Bonds A."/>
            <person name="Quandt C.A."/>
            <person name="Barry K."/>
            <person name="Liu P."/>
            <person name="Grigoriev I."/>
            <person name="Longcore J.E."/>
            <person name="James T.Y."/>
        </authorList>
    </citation>
    <scope>NUCLEOTIDE SEQUENCE</scope>
    <source>
        <strain evidence="8">JEL0513</strain>
    </source>
</reference>
<feature type="domain" description="MRH" evidence="7">
    <location>
        <begin position="272"/>
        <end position="379"/>
    </location>
</feature>
<evidence type="ECO:0000256" key="6">
    <source>
        <dbReference type="SAM" id="SignalP"/>
    </source>
</evidence>
<dbReference type="Pfam" id="PF13015">
    <property type="entry name" value="PRKCSH_1"/>
    <property type="match status" value="1"/>
</dbReference>
<evidence type="ECO:0000256" key="2">
    <source>
        <dbReference type="ARBA" id="ARBA00022729"/>
    </source>
</evidence>
<gene>
    <name evidence="8" type="ORF">HK100_000535</name>
</gene>
<dbReference type="InterPro" id="IPR028146">
    <property type="entry name" value="PRKCSH_N"/>
</dbReference>
<organism evidence="8 9">
    <name type="scientific">Physocladia obscura</name>
    <dbReference type="NCBI Taxonomy" id="109957"/>
    <lineage>
        <taxon>Eukaryota</taxon>
        <taxon>Fungi</taxon>
        <taxon>Fungi incertae sedis</taxon>
        <taxon>Chytridiomycota</taxon>
        <taxon>Chytridiomycota incertae sedis</taxon>
        <taxon>Chytridiomycetes</taxon>
        <taxon>Chytridiales</taxon>
        <taxon>Chytriomycetaceae</taxon>
        <taxon>Physocladia</taxon>
    </lineage>
</organism>
<evidence type="ECO:0000313" key="8">
    <source>
        <dbReference type="EMBL" id="KAJ3118813.1"/>
    </source>
</evidence>
<keyword evidence="5" id="KW-0175">Coiled coil</keyword>
<feature type="coiled-coil region" evidence="5">
    <location>
        <begin position="168"/>
        <end position="258"/>
    </location>
</feature>
<evidence type="ECO:0000259" key="7">
    <source>
        <dbReference type="PROSITE" id="PS51914"/>
    </source>
</evidence>
<evidence type="ECO:0000256" key="3">
    <source>
        <dbReference type="ARBA" id="ARBA00022824"/>
    </source>
</evidence>
<evidence type="ECO:0000256" key="5">
    <source>
        <dbReference type="SAM" id="Coils"/>
    </source>
</evidence>
<dbReference type="Proteomes" id="UP001211907">
    <property type="component" value="Unassembled WGS sequence"/>
</dbReference>
<proteinExistence type="predicted"/>
<feature type="signal peptide" evidence="6">
    <location>
        <begin position="1"/>
        <end position="20"/>
    </location>
</feature>
<keyword evidence="3" id="KW-0256">Endoplasmic reticulum</keyword>
<evidence type="ECO:0000313" key="9">
    <source>
        <dbReference type="Proteomes" id="UP001211907"/>
    </source>
</evidence>
<accession>A0AAD5XF56</accession>
<dbReference type="PANTHER" id="PTHR12630:SF1">
    <property type="entry name" value="GLUCOSIDASE 2 SUBUNIT BETA"/>
    <property type="match status" value="1"/>
</dbReference>
<keyword evidence="2 6" id="KW-0732">Signal</keyword>
<comment type="caution">
    <text evidence="8">The sequence shown here is derived from an EMBL/GenBank/DDBJ whole genome shotgun (WGS) entry which is preliminary data.</text>
</comment>
<dbReference type="GO" id="GO:0006491">
    <property type="term" value="P:N-glycan processing"/>
    <property type="evidence" value="ECO:0007669"/>
    <property type="project" value="TreeGrafter"/>
</dbReference>
<dbReference type="PROSITE" id="PS51914">
    <property type="entry name" value="MRH"/>
    <property type="match status" value="1"/>
</dbReference>
<dbReference type="InterPro" id="IPR009011">
    <property type="entry name" value="Man6P_isomerase_rcpt-bd_dom_sf"/>
</dbReference>
<sequence>MWKALLAIATAISIGATAKAESVPRGVSIALASQYHPQHNGEFLCLDGQKSIQYSAINDDYCDCADGSDEPGTSACPTAFFNCANVGHVPGLLAASRVNDGVCDWDVCCDGSDEFDSGLGCTNVCERAAELAKVKSVKSLKESFEGALRKREYLVRKAVADDDRDLRVRELEAEVDDFNMQIRAWNKVMEFLNRRAENALRRNESLSTERDDDSDVKRECEAEIIAFQEAHETAKEKVTSLQSNLDSNLNKIEEYKQKLDFGPDGSLGVLSESCLEYDTPEYTYKLCFFSEAKQIMKSGGETNLGSWEGFTGPDLTKFSGKDLKYTEAKFSNGVQCWNGPARSLVVSLECGVRNEIVSVSEPAKCEYYAWVITVALCEIEESDIEKLDEIVGSREETAKILHDEL</sequence>
<dbReference type="Gene3D" id="2.70.130.10">
    <property type="entry name" value="Mannose-6-phosphate receptor binding domain"/>
    <property type="match status" value="1"/>
</dbReference>
<name>A0AAD5XF56_9FUNG</name>
<dbReference type="GO" id="GO:0017177">
    <property type="term" value="C:glucosidase II complex"/>
    <property type="evidence" value="ECO:0007669"/>
    <property type="project" value="TreeGrafter"/>
</dbReference>
<dbReference type="AlphaFoldDB" id="A0AAD5XF56"/>
<dbReference type="EMBL" id="JADGJH010001107">
    <property type="protein sequence ID" value="KAJ3118813.1"/>
    <property type="molecule type" value="Genomic_DNA"/>
</dbReference>
<protein>
    <recommendedName>
        <fullName evidence="1">Glucosidase 2 subunit beta</fullName>
    </recommendedName>
</protein>
<dbReference type="PANTHER" id="PTHR12630">
    <property type="entry name" value="N-LINKED OLIGOSACCHARIDE PROCESSING"/>
    <property type="match status" value="1"/>
</dbReference>
<dbReference type="InterPro" id="IPR036055">
    <property type="entry name" value="LDL_receptor-like_sf"/>
</dbReference>
<dbReference type="Pfam" id="PF12999">
    <property type="entry name" value="PRKCSH-like"/>
    <property type="match status" value="1"/>
</dbReference>
<dbReference type="InterPro" id="IPR036607">
    <property type="entry name" value="PRKCSH"/>
</dbReference>
<dbReference type="SUPFAM" id="SSF50911">
    <property type="entry name" value="Mannose 6-phosphate receptor domain"/>
    <property type="match status" value="1"/>
</dbReference>
<dbReference type="SUPFAM" id="SSF57424">
    <property type="entry name" value="LDL receptor-like module"/>
    <property type="match status" value="1"/>
</dbReference>